<evidence type="ECO:0000259" key="5">
    <source>
        <dbReference type="PROSITE" id="PS51464"/>
    </source>
</evidence>
<proteinExistence type="predicted"/>
<dbReference type="PANTHER" id="PTHR30514">
    <property type="entry name" value="GLUCOKINASE"/>
    <property type="match status" value="1"/>
</dbReference>
<dbReference type="GO" id="GO:1901135">
    <property type="term" value="P:carbohydrate derivative metabolic process"/>
    <property type="evidence" value="ECO:0007669"/>
    <property type="project" value="InterPro"/>
</dbReference>
<gene>
    <name evidence="6" type="ORF">H9738_06485</name>
</gene>
<dbReference type="InterPro" id="IPR046348">
    <property type="entry name" value="SIS_dom_sf"/>
</dbReference>
<dbReference type="Gene3D" id="3.40.50.10490">
    <property type="entry name" value="Glucose-6-phosphate isomerase like protein, domain 1"/>
    <property type="match status" value="1"/>
</dbReference>
<dbReference type="PROSITE" id="PS51071">
    <property type="entry name" value="HTH_RPIR"/>
    <property type="match status" value="1"/>
</dbReference>
<accession>A0A9D1VL93</accession>
<dbReference type="InterPro" id="IPR001347">
    <property type="entry name" value="SIS_dom"/>
</dbReference>
<dbReference type="GO" id="GO:0097367">
    <property type="term" value="F:carbohydrate derivative binding"/>
    <property type="evidence" value="ECO:0007669"/>
    <property type="project" value="InterPro"/>
</dbReference>
<dbReference type="AlphaFoldDB" id="A0A9D1VL93"/>
<keyword evidence="3" id="KW-0804">Transcription</keyword>
<dbReference type="GO" id="GO:0003677">
    <property type="term" value="F:DNA binding"/>
    <property type="evidence" value="ECO:0007669"/>
    <property type="project" value="UniProtKB-KW"/>
</dbReference>
<dbReference type="InterPro" id="IPR000281">
    <property type="entry name" value="HTH_RpiR"/>
</dbReference>
<dbReference type="Pfam" id="PF01380">
    <property type="entry name" value="SIS"/>
    <property type="match status" value="1"/>
</dbReference>
<name>A0A9D1VL93_9FIRM</name>
<protein>
    <submittedName>
        <fullName evidence="6">MurR/RpiR family transcriptional regulator</fullName>
    </submittedName>
</protein>
<dbReference type="EMBL" id="DXFG01000126">
    <property type="protein sequence ID" value="HIX37502.1"/>
    <property type="molecule type" value="Genomic_DNA"/>
</dbReference>
<dbReference type="InterPro" id="IPR047640">
    <property type="entry name" value="RpiR-like"/>
</dbReference>
<dbReference type="SUPFAM" id="SSF53697">
    <property type="entry name" value="SIS domain"/>
    <property type="match status" value="1"/>
</dbReference>
<evidence type="ECO:0000313" key="7">
    <source>
        <dbReference type="Proteomes" id="UP000824230"/>
    </source>
</evidence>
<comment type="caution">
    <text evidence="6">The sequence shown here is derived from an EMBL/GenBank/DDBJ whole genome shotgun (WGS) entry which is preliminary data.</text>
</comment>
<reference evidence="6" key="1">
    <citation type="journal article" date="2021" name="PeerJ">
        <title>Extensive microbial diversity within the chicken gut microbiome revealed by metagenomics and culture.</title>
        <authorList>
            <person name="Gilroy R."/>
            <person name="Ravi A."/>
            <person name="Getino M."/>
            <person name="Pursley I."/>
            <person name="Horton D.L."/>
            <person name="Alikhan N.F."/>
            <person name="Baker D."/>
            <person name="Gharbi K."/>
            <person name="Hall N."/>
            <person name="Watson M."/>
            <person name="Adriaenssens E.M."/>
            <person name="Foster-Nyarko E."/>
            <person name="Jarju S."/>
            <person name="Secka A."/>
            <person name="Antonio M."/>
            <person name="Oren A."/>
            <person name="Chaudhuri R.R."/>
            <person name="La Ragione R."/>
            <person name="Hildebrand F."/>
            <person name="Pallen M.J."/>
        </authorList>
    </citation>
    <scope>NUCLEOTIDE SEQUENCE</scope>
    <source>
        <strain evidence="6">ChiHjej12B11-1927</strain>
    </source>
</reference>
<dbReference type="PROSITE" id="PS51464">
    <property type="entry name" value="SIS"/>
    <property type="match status" value="1"/>
</dbReference>
<dbReference type="Pfam" id="PF01418">
    <property type="entry name" value="HTH_6"/>
    <property type="match status" value="1"/>
</dbReference>
<feature type="domain" description="SIS" evidence="5">
    <location>
        <begin position="119"/>
        <end position="256"/>
    </location>
</feature>
<evidence type="ECO:0000256" key="1">
    <source>
        <dbReference type="ARBA" id="ARBA00023015"/>
    </source>
</evidence>
<organism evidence="6 7">
    <name type="scientific">Candidatus Blautia pullistercoris</name>
    <dbReference type="NCBI Taxonomy" id="2838499"/>
    <lineage>
        <taxon>Bacteria</taxon>
        <taxon>Bacillati</taxon>
        <taxon>Bacillota</taxon>
        <taxon>Clostridia</taxon>
        <taxon>Lachnospirales</taxon>
        <taxon>Lachnospiraceae</taxon>
        <taxon>Blautia</taxon>
    </lineage>
</organism>
<dbReference type="InterPro" id="IPR036388">
    <property type="entry name" value="WH-like_DNA-bd_sf"/>
</dbReference>
<evidence type="ECO:0000313" key="6">
    <source>
        <dbReference type="EMBL" id="HIX37502.1"/>
    </source>
</evidence>
<dbReference type="CDD" id="cd05013">
    <property type="entry name" value="SIS_RpiR"/>
    <property type="match status" value="1"/>
</dbReference>
<dbReference type="Gene3D" id="1.10.10.10">
    <property type="entry name" value="Winged helix-like DNA-binding domain superfamily/Winged helix DNA-binding domain"/>
    <property type="match status" value="1"/>
</dbReference>
<sequence length="275" mass="30815">MTITVPGREGKYTKSDEKILEFMESHTDEFLFMSIGEVAKRLEVSEATISRAARHLGYRDFKEMKNEIIGQKTGKGAAGKIAGTLLKTQGFDIGKWFAMQQECLSSTLENFDQKEFSRAVSQIQSARNIYIHGKNASASSAQLLFFRLRRLGYKVFMVPSGGSEVIEGIVHAGEGDLVIIFSYSKVSVEGKMILEYAKTAGYTTMAFTSRLYAPQEQRADINLYVYRGEKEEFHSMTAPAAMIDALILALSEKDQGDTAQNLLKIQKLKEKFKQK</sequence>
<dbReference type="SUPFAM" id="SSF46689">
    <property type="entry name" value="Homeodomain-like"/>
    <property type="match status" value="1"/>
</dbReference>
<dbReference type="InterPro" id="IPR035472">
    <property type="entry name" value="RpiR-like_SIS"/>
</dbReference>
<evidence type="ECO:0000256" key="2">
    <source>
        <dbReference type="ARBA" id="ARBA00023125"/>
    </source>
</evidence>
<keyword evidence="1" id="KW-0805">Transcription regulation</keyword>
<evidence type="ECO:0000259" key="4">
    <source>
        <dbReference type="PROSITE" id="PS51071"/>
    </source>
</evidence>
<keyword evidence="2" id="KW-0238">DNA-binding</keyword>
<dbReference type="Proteomes" id="UP000824230">
    <property type="component" value="Unassembled WGS sequence"/>
</dbReference>
<dbReference type="InterPro" id="IPR009057">
    <property type="entry name" value="Homeodomain-like_sf"/>
</dbReference>
<feature type="domain" description="HTH rpiR-type" evidence="4">
    <location>
        <begin position="1"/>
        <end position="75"/>
    </location>
</feature>
<dbReference type="GO" id="GO:0003700">
    <property type="term" value="F:DNA-binding transcription factor activity"/>
    <property type="evidence" value="ECO:0007669"/>
    <property type="project" value="InterPro"/>
</dbReference>
<evidence type="ECO:0000256" key="3">
    <source>
        <dbReference type="ARBA" id="ARBA00023163"/>
    </source>
</evidence>
<reference evidence="6" key="2">
    <citation type="submission" date="2021-04" db="EMBL/GenBank/DDBJ databases">
        <authorList>
            <person name="Gilroy R."/>
        </authorList>
    </citation>
    <scope>NUCLEOTIDE SEQUENCE</scope>
    <source>
        <strain evidence="6">ChiHjej12B11-1927</strain>
    </source>
</reference>